<evidence type="ECO:0000313" key="6">
    <source>
        <dbReference type="Proteomes" id="UP000246569"/>
    </source>
</evidence>
<dbReference type="PROSITE" id="PS50110">
    <property type="entry name" value="RESPONSE_REGULATORY"/>
    <property type="match status" value="1"/>
</dbReference>
<dbReference type="OrthoDB" id="9812358at2"/>
<evidence type="ECO:0000259" key="4">
    <source>
        <dbReference type="PROSITE" id="PS50883"/>
    </source>
</evidence>
<dbReference type="SMART" id="SM00448">
    <property type="entry name" value="REC"/>
    <property type="match status" value="1"/>
</dbReference>
<dbReference type="GO" id="GO:0071111">
    <property type="term" value="F:cyclic-guanylate-specific phosphodiesterase activity"/>
    <property type="evidence" value="ECO:0007669"/>
    <property type="project" value="InterPro"/>
</dbReference>
<dbReference type="Gene3D" id="3.20.20.450">
    <property type="entry name" value="EAL domain"/>
    <property type="match status" value="1"/>
</dbReference>
<feature type="domain" description="Response regulatory" evidence="3">
    <location>
        <begin position="6"/>
        <end position="123"/>
    </location>
</feature>
<dbReference type="Pfam" id="PF00072">
    <property type="entry name" value="Response_reg"/>
    <property type="match status" value="1"/>
</dbReference>
<organism evidence="5 6">
    <name type="scientific">Plasticicumulans acidivorans</name>
    <dbReference type="NCBI Taxonomy" id="886464"/>
    <lineage>
        <taxon>Bacteria</taxon>
        <taxon>Pseudomonadati</taxon>
        <taxon>Pseudomonadota</taxon>
        <taxon>Gammaproteobacteria</taxon>
        <taxon>Candidatus Competibacteraceae</taxon>
        <taxon>Plasticicumulans</taxon>
    </lineage>
</organism>
<proteinExistence type="predicted"/>
<dbReference type="PANTHER" id="PTHR33121">
    <property type="entry name" value="CYCLIC DI-GMP PHOSPHODIESTERASE PDEF"/>
    <property type="match status" value="1"/>
</dbReference>
<dbReference type="Pfam" id="PF00563">
    <property type="entry name" value="EAL"/>
    <property type="match status" value="1"/>
</dbReference>
<dbReference type="SUPFAM" id="SSF141868">
    <property type="entry name" value="EAL domain-like"/>
    <property type="match status" value="1"/>
</dbReference>
<evidence type="ECO:0000256" key="1">
    <source>
        <dbReference type="PROSITE-ProRule" id="PRU00169"/>
    </source>
</evidence>
<evidence type="ECO:0000256" key="2">
    <source>
        <dbReference type="SAM" id="Coils"/>
    </source>
</evidence>
<dbReference type="EMBL" id="QGTJ01000006">
    <property type="protein sequence ID" value="PWV61138.1"/>
    <property type="molecule type" value="Genomic_DNA"/>
</dbReference>
<keyword evidence="2" id="KW-0175">Coiled coil</keyword>
<dbReference type="InterPro" id="IPR001789">
    <property type="entry name" value="Sig_transdc_resp-reg_receiver"/>
</dbReference>
<accession>A0A317MTU5</accession>
<dbReference type="AlphaFoldDB" id="A0A317MTU5"/>
<gene>
    <name evidence="5" type="ORF">C7443_106152</name>
</gene>
<dbReference type="InterPro" id="IPR011006">
    <property type="entry name" value="CheY-like_superfamily"/>
</dbReference>
<dbReference type="InterPro" id="IPR050706">
    <property type="entry name" value="Cyclic-di-GMP_PDE-like"/>
</dbReference>
<evidence type="ECO:0000313" key="5">
    <source>
        <dbReference type="EMBL" id="PWV61138.1"/>
    </source>
</evidence>
<dbReference type="SUPFAM" id="SSF52172">
    <property type="entry name" value="CheY-like"/>
    <property type="match status" value="1"/>
</dbReference>
<comment type="caution">
    <text evidence="5">The sequence shown here is derived from an EMBL/GenBank/DDBJ whole genome shotgun (WGS) entry which is preliminary data.</text>
</comment>
<protein>
    <submittedName>
        <fullName evidence="5">EAL domain-containing protein (Putative c-di-GMP-specific phosphodiesterase class I)</fullName>
    </submittedName>
</protein>
<evidence type="ECO:0000259" key="3">
    <source>
        <dbReference type="PROSITE" id="PS50110"/>
    </source>
</evidence>
<feature type="modified residue" description="4-aspartylphosphate" evidence="1">
    <location>
        <position position="55"/>
    </location>
</feature>
<dbReference type="RefSeq" id="WP_110018814.1">
    <property type="nucleotide sequence ID" value="NZ_QGTJ01000006.1"/>
</dbReference>
<dbReference type="SMART" id="SM00052">
    <property type="entry name" value="EAL"/>
    <property type="match status" value="1"/>
</dbReference>
<dbReference type="Gene3D" id="3.40.50.2300">
    <property type="match status" value="1"/>
</dbReference>
<dbReference type="GO" id="GO:0000160">
    <property type="term" value="P:phosphorelay signal transduction system"/>
    <property type="evidence" value="ECO:0007669"/>
    <property type="project" value="InterPro"/>
</dbReference>
<feature type="coiled-coil region" evidence="2">
    <location>
        <begin position="116"/>
        <end position="150"/>
    </location>
</feature>
<name>A0A317MTU5_9GAMM</name>
<keyword evidence="6" id="KW-1185">Reference proteome</keyword>
<dbReference type="CDD" id="cd17574">
    <property type="entry name" value="REC_OmpR"/>
    <property type="match status" value="1"/>
</dbReference>
<dbReference type="CDD" id="cd01948">
    <property type="entry name" value="EAL"/>
    <property type="match status" value="1"/>
</dbReference>
<dbReference type="PROSITE" id="PS50883">
    <property type="entry name" value="EAL"/>
    <property type="match status" value="1"/>
</dbReference>
<reference evidence="5 6" key="1">
    <citation type="submission" date="2018-05" db="EMBL/GenBank/DDBJ databases">
        <title>Genomic Encyclopedia of Type Strains, Phase IV (KMG-IV): sequencing the most valuable type-strain genomes for metagenomic binning, comparative biology and taxonomic classification.</title>
        <authorList>
            <person name="Goeker M."/>
        </authorList>
    </citation>
    <scope>NUCLEOTIDE SEQUENCE [LARGE SCALE GENOMIC DNA]</scope>
    <source>
        <strain evidence="5 6">DSM 23606</strain>
    </source>
</reference>
<dbReference type="InterPro" id="IPR001633">
    <property type="entry name" value="EAL_dom"/>
</dbReference>
<feature type="domain" description="EAL" evidence="4">
    <location>
        <begin position="165"/>
        <end position="417"/>
    </location>
</feature>
<dbReference type="InterPro" id="IPR035919">
    <property type="entry name" value="EAL_sf"/>
</dbReference>
<dbReference type="PANTHER" id="PTHR33121:SF79">
    <property type="entry name" value="CYCLIC DI-GMP PHOSPHODIESTERASE PDED-RELATED"/>
    <property type="match status" value="1"/>
</dbReference>
<keyword evidence="1" id="KW-0597">Phosphoprotein</keyword>
<sequence length="418" mass="45707">MSQREVIVCVEDEAAIRLDLVEELSDAGYQVHEAGDGDEALAVIERVRPALVICDINMPHLSGLDVLERLRGCEDERAELPFIFLTAYGDRDNELRGRRLGADDYLVKPVDFDILLATVEARLRNTRRVRERAEARVAELEQRIARLRENVEAPPAAPSAELSLVRYIESSVNTALAAGEFTLHLQPKLRLKDNRLIGAEALLRWNSAAHGPLSPALFIPILERSGLTARVSDWVLQETARLVQVLGSAGIELPVAFNASAADLRGDFSERVRQALERHALGPQRVEVEVTETSVIGDCGSAAAALASLRALGIAVSVDDFGTGYSTLAYLRAFPLDVLKIDRSFITGLTDNPVDRQIVDSVITLARALGLHTVAEGVETEQQLEALRALGCDSVQGYLIARPLPIEAFIAFVRGWTP</sequence>
<dbReference type="Proteomes" id="UP000246569">
    <property type="component" value="Unassembled WGS sequence"/>
</dbReference>